<proteinExistence type="predicted"/>
<dbReference type="Pfam" id="PF07714">
    <property type="entry name" value="PK_Tyr_Ser-Thr"/>
    <property type="match status" value="2"/>
</dbReference>
<evidence type="ECO:0000259" key="17">
    <source>
        <dbReference type="PROSITE" id="PS50011"/>
    </source>
</evidence>
<keyword evidence="4" id="KW-0723">Serine/threonine-protein kinase</keyword>
<dbReference type="InterPro" id="IPR024171">
    <property type="entry name" value="SRK-like_kinase"/>
</dbReference>
<evidence type="ECO:0000256" key="8">
    <source>
        <dbReference type="ARBA" id="ARBA00022777"/>
    </source>
</evidence>
<feature type="region of interest" description="Disordered" evidence="15">
    <location>
        <begin position="782"/>
        <end position="811"/>
    </location>
</feature>
<dbReference type="PANTHER" id="PTHR27002:SF1111">
    <property type="entry name" value="NON-SPECIFIC SERINE_THREONINE PROTEIN KINASE"/>
    <property type="match status" value="1"/>
</dbReference>
<dbReference type="PANTHER" id="PTHR27002">
    <property type="entry name" value="RECEPTOR-LIKE SERINE/THREONINE-PROTEIN KINASE SD1-8"/>
    <property type="match status" value="1"/>
</dbReference>
<keyword evidence="9" id="KW-0067">ATP-binding</keyword>
<dbReference type="CDD" id="cd00028">
    <property type="entry name" value="B_lectin"/>
    <property type="match status" value="1"/>
</dbReference>
<dbReference type="PROSITE" id="PS50927">
    <property type="entry name" value="BULB_LECTIN"/>
    <property type="match status" value="1"/>
</dbReference>
<feature type="domain" description="Protein kinase" evidence="17">
    <location>
        <begin position="515"/>
        <end position="778"/>
    </location>
</feature>
<evidence type="ECO:0000256" key="14">
    <source>
        <dbReference type="PROSITE-ProRule" id="PRU00076"/>
    </source>
</evidence>
<comment type="caution">
    <text evidence="14">Lacks conserved residue(s) required for the propagation of feature annotation.</text>
</comment>
<evidence type="ECO:0000256" key="15">
    <source>
        <dbReference type="SAM" id="MobiDB-lite"/>
    </source>
</evidence>
<dbReference type="SMART" id="SM00108">
    <property type="entry name" value="B_lectin"/>
    <property type="match status" value="1"/>
</dbReference>
<dbReference type="eggNOG" id="ENOG502QTV8">
    <property type="taxonomic scope" value="Eukaryota"/>
</dbReference>
<keyword evidence="5" id="KW-0808">Transferase</keyword>
<dbReference type="InterPro" id="IPR001480">
    <property type="entry name" value="Bulb-type_lectin_dom"/>
</dbReference>
<dbReference type="GO" id="GO:0005886">
    <property type="term" value="C:plasma membrane"/>
    <property type="evidence" value="ECO:0000318"/>
    <property type="project" value="GO_Central"/>
</dbReference>
<dbReference type="PROSITE" id="PS00108">
    <property type="entry name" value="PROTEIN_KINASE_ST"/>
    <property type="match status" value="1"/>
</dbReference>
<feature type="domain" description="EGF-like" evidence="18">
    <location>
        <begin position="266"/>
        <end position="303"/>
    </location>
</feature>
<evidence type="ECO:0000256" key="5">
    <source>
        <dbReference type="ARBA" id="ARBA00022679"/>
    </source>
</evidence>
<dbReference type="InterPro" id="IPR000719">
    <property type="entry name" value="Prot_kinase_dom"/>
</dbReference>
<evidence type="ECO:0000256" key="10">
    <source>
        <dbReference type="ARBA" id="ARBA00023157"/>
    </source>
</evidence>
<sequence length="811" mass="91200">TITVSTPLTDNSYGTLVSGGNRFELGFFTPEGSEKRYLGIWYYYNKLNIPRTVVWVANRDEPLVDPCVGVFGIADDGNIKIWCDGDTGVGVPVSTLDTSRSSNRSLQLLDSGNLVLVDGQHDKRLWQSFDYPTDTFLPGMEMNDHTKLTCWNSSTDPGVGYYTFGRDQGVYTILKRTTVHWKSGEPGPFPLLNNDLPSIVAQIFLNSDTGLNQQNSQSVRNFITYPNNTRPPSFYHNSRILMNSSGEIQYYNDSTDGGGRWLWSAPQTRCSVYDSCGKFGICNNLEDKPMCQCPPGFKPTSSEDWRNREYSEGCERMESIKCNQNQTDKFMNLTLARPGGQVLPFDRAQKGADCQKECLDNCKCEAYWYTDRNITDRDTGKPAAKCWIWTAQLENLHGDYTDNNRLYLSLRVSSSAVEPGNTLSQRFKKKSRRIYVIVVAISVGVVLALCCIYILYRRKMKAKGRENRGRTDRLMLFSNESERQVNDLMMHENNQGSIDVPFYNLDVILSATDNFSDANMLGRGGFGPVYKGKFPGGSEIAVKRLSSFSGQGIEEFRNEVILIAKLQHRNLVRLLGYYQSNCLLLDWNQRFNIILGIARGLLYLHQDSRLRIIHRDMKTSNILLDEDMNPKISDFGLAKIVEGKETEASTNRVVGTYGYMSPEYALDGKFSIKSDVFSFGVVMLEIISGKKNTGFYNPQQVLNLLGYAWGLWIENKAIELVDPVVVESCEECEVMKCINVGLLCVQEDPNDRPSMSTVVVMIGSENTTSLPNPTKPAFVVRRHHSSTSSSTSTKPATISTNLLTVSMEEGR</sequence>
<dbReference type="Pfam" id="PF00954">
    <property type="entry name" value="S_locus_glycop"/>
    <property type="match status" value="1"/>
</dbReference>
<dbReference type="STRING" id="4155.A0A022RTP0"/>
<protein>
    <recommendedName>
        <fullName evidence="2">non-specific serine/threonine protein kinase</fullName>
        <ecNumber evidence="2">2.7.11.1</ecNumber>
    </recommendedName>
</protein>
<feature type="compositionally biased region" description="Low complexity" evidence="15">
    <location>
        <begin position="786"/>
        <end position="800"/>
    </location>
</feature>
<comment type="subcellular location">
    <subcellularLocation>
        <location evidence="1">Cell membrane</location>
        <topology evidence="1">Single-pass type I membrane protein</topology>
    </subcellularLocation>
</comment>
<dbReference type="Pfam" id="PF01453">
    <property type="entry name" value="B_lectin"/>
    <property type="match status" value="1"/>
</dbReference>
<dbReference type="PROSITE" id="PS50011">
    <property type="entry name" value="PROTEIN_KINASE_DOM"/>
    <property type="match status" value="1"/>
</dbReference>
<dbReference type="GO" id="GO:0007165">
    <property type="term" value="P:signal transduction"/>
    <property type="evidence" value="ECO:0000318"/>
    <property type="project" value="GO_Central"/>
</dbReference>
<feature type="transmembrane region" description="Helical" evidence="16">
    <location>
        <begin position="434"/>
        <end position="456"/>
    </location>
</feature>
<evidence type="ECO:0000256" key="2">
    <source>
        <dbReference type="ARBA" id="ARBA00012513"/>
    </source>
</evidence>
<dbReference type="SMART" id="SM00220">
    <property type="entry name" value="S_TKc"/>
    <property type="match status" value="1"/>
</dbReference>
<evidence type="ECO:0000313" key="22">
    <source>
        <dbReference type="Proteomes" id="UP000030748"/>
    </source>
</evidence>
<comment type="catalytic activity">
    <reaction evidence="12">
        <text>L-threonyl-[protein] + ATP = O-phospho-L-threonyl-[protein] + ADP + H(+)</text>
        <dbReference type="Rhea" id="RHEA:46608"/>
        <dbReference type="Rhea" id="RHEA-COMP:11060"/>
        <dbReference type="Rhea" id="RHEA-COMP:11605"/>
        <dbReference type="ChEBI" id="CHEBI:15378"/>
        <dbReference type="ChEBI" id="CHEBI:30013"/>
        <dbReference type="ChEBI" id="CHEBI:30616"/>
        <dbReference type="ChEBI" id="CHEBI:61977"/>
        <dbReference type="ChEBI" id="CHEBI:456216"/>
        <dbReference type="EC" id="2.7.11.1"/>
    </reaction>
</comment>
<dbReference type="AlphaFoldDB" id="A0A022RTP0"/>
<keyword evidence="22" id="KW-1185">Reference proteome</keyword>
<keyword evidence="3" id="KW-1003">Cell membrane</keyword>
<dbReference type="Gene3D" id="1.10.510.10">
    <property type="entry name" value="Transferase(Phosphotransferase) domain 1"/>
    <property type="match status" value="1"/>
</dbReference>
<keyword evidence="16" id="KW-0472">Membrane</keyword>
<feature type="non-terminal residue" evidence="21">
    <location>
        <position position="1"/>
    </location>
</feature>
<dbReference type="SUPFAM" id="SSF56112">
    <property type="entry name" value="Protein kinase-like (PK-like)"/>
    <property type="match status" value="1"/>
</dbReference>
<dbReference type="Proteomes" id="UP000030748">
    <property type="component" value="Unassembled WGS sequence"/>
</dbReference>
<dbReference type="FunFam" id="3.30.200.20:FF:001238">
    <property type="entry name" value="Os08g0179000 protein"/>
    <property type="match status" value="1"/>
</dbReference>
<evidence type="ECO:0000259" key="20">
    <source>
        <dbReference type="PROSITE" id="PS50948"/>
    </source>
</evidence>
<accession>A0A022RTP0</accession>
<keyword evidence="8" id="KW-0418">Kinase</keyword>
<evidence type="ECO:0000313" key="21">
    <source>
        <dbReference type="EMBL" id="EYU43088.1"/>
    </source>
</evidence>
<dbReference type="SUPFAM" id="SSF51110">
    <property type="entry name" value="alpha-D-mannose-specific plant lectins"/>
    <property type="match status" value="1"/>
</dbReference>
<evidence type="ECO:0000259" key="18">
    <source>
        <dbReference type="PROSITE" id="PS50026"/>
    </source>
</evidence>
<dbReference type="EMBL" id="KI630264">
    <property type="protein sequence ID" value="EYU43088.1"/>
    <property type="molecule type" value="Genomic_DNA"/>
</dbReference>
<dbReference type="GO" id="GO:0048544">
    <property type="term" value="P:recognition of pollen"/>
    <property type="evidence" value="ECO:0007669"/>
    <property type="project" value="InterPro"/>
</dbReference>
<name>A0A022RTP0_ERYGU</name>
<feature type="domain" description="Apple" evidence="20">
    <location>
        <begin position="322"/>
        <end position="412"/>
    </location>
</feature>
<dbReference type="InterPro" id="IPR003609">
    <property type="entry name" value="Pan_app"/>
</dbReference>
<dbReference type="GO" id="GO:0005524">
    <property type="term" value="F:ATP binding"/>
    <property type="evidence" value="ECO:0007669"/>
    <property type="project" value="UniProtKB-KW"/>
</dbReference>
<dbReference type="PROSITE" id="PS50026">
    <property type="entry name" value="EGF_3"/>
    <property type="match status" value="1"/>
</dbReference>
<evidence type="ECO:0000256" key="13">
    <source>
        <dbReference type="ARBA" id="ARBA00048679"/>
    </source>
</evidence>
<dbReference type="GO" id="GO:0006955">
    <property type="term" value="P:immune response"/>
    <property type="evidence" value="ECO:0000318"/>
    <property type="project" value="GO_Central"/>
</dbReference>
<keyword evidence="6" id="KW-0732">Signal</keyword>
<dbReference type="Gene3D" id="3.30.200.20">
    <property type="entry name" value="Phosphorylase Kinase, domain 1"/>
    <property type="match status" value="1"/>
</dbReference>
<evidence type="ECO:0000256" key="9">
    <source>
        <dbReference type="ARBA" id="ARBA00022840"/>
    </source>
</evidence>
<dbReference type="GO" id="GO:0004674">
    <property type="term" value="F:protein serine/threonine kinase activity"/>
    <property type="evidence" value="ECO:0000318"/>
    <property type="project" value="GO_Central"/>
</dbReference>
<dbReference type="Pfam" id="PF08276">
    <property type="entry name" value="PAN_2"/>
    <property type="match status" value="1"/>
</dbReference>
<keyword evidence="7" id="KW-0547">Nucleotide-binding</keyword>
<evidence type="ECO:0000256" key="16">
    <source>
        <dbReference type="SAM" id="Phobius"/>
    </source>
</evidence>
<keyword evidence="16" id="KW-1133">Transmembrane helix</keyword>
<evidence type="ECO:0000256" key="6">
    <source>
        <dbReference type="ARBA" id="ARBA00022729"/>
    </source>
</evidence>
<evidence type="ECO:0000256" key="11">
    <source>
        <dbReference type="ARBA" id="ARBA00023180"/>
    </source>
</evidence>
<evidence type="ECO:0000256" key="1">
    <source>
        <dbReference type="ARBA" id="ARBA00004251"/>
    </source>
</evidence>
<feature type="domain" description="Bulb-type lectin" evidence="19">
    <location>
        <begin position="1"/>
        <end position="129"/>
    </location>
</feature>
<evidence type="ECO:0000259" key="19">
    <source>
        <dbReference type="PROSITE" id="PS50927"/>
    </source>
</evidence>
<evidence type="ECO:0000256" key="4">
    <source>
        <dbReference type="ARBA" id="ARBA00022527"/>
    </source>
</evidence>
<evidence type="ECO:0000256" key="3">
    <source>
        <dbReference type="ARBA" id="ARBA00022475"/>
    </source>
</evidence>
<dbReference type="InterPro" id="IPR011009">
    <property type="entry name" value="Kinase-like_dom_sf"/>
</dbReference>
<dbReference type="PROSITE" id="PS50948">
    <property type="entry name" value="PAN"/>
    <property type="match status" value="1"/>
</dbReference>
<comment type="catalytic activity">
    <reaction evidence="13">
        <text>L-seryl-[protein] + ATP = O-phospho-L-seryl-[protein] + ADP + H(+)</text>
        <dbReference type="Rhea" id="RHEA:17989"/>
        <dbReference type="Rhea" id="RHEA-COMP:9863"/>
        <dbReference type="Rhea" id="RHEA-COMP:11604"/>
        <dbReference type="ChEBI" id="CHEBI:15378"/>
        <dbReference type="ChEBI" id="CHEBI:29999"/>
        <dbReference type="ChEBI" id="CHEBI:30616"/>
        <dbReference type="ChEBI" id="CHEBI:83421"/>
        <dbReference type="ChEBI" id="CHEBI:456216"/>
        <dbReference type="EC" id="2.7.11.1"/>
    </reaction>
</comment>
<dbReference type="InterPro" id="IPR000858">
    <property type="entry name" value="S_locus_glycoprot_dom"/>
</dbReference>
<dbReference type="InterPro" id="IPR008271">
    <property type="entry name" value="Ser/Thr_kinase_AS"/>
</dbReference>
<evidence type="ECO:0000256" key="12">
    <source>
        <dbReference type="ARBA" id="ARBA00047899"/>
    </source>
</evidence>
<dbReference type="InterPro" id="IPR036426">
    <property type="entry name" value="Bulb-type_lectin_dom_sf"/>
</dbReference>
<organism evidence="21 22">
    <name type="scientific">Erythranthe guttata</name>
    <name type="common">Yellow monkey flower</name>
    <name type="synonym">Mimulus guttatus</name>
    <dbReference type="NCBI Taxonomy" id="4155"/>
    <lineage>
        <taxon>Eukaryota</taxon>
        <taxon>Viridiplantae</taxon>
        <taxon>Streptophyta</taxon>
        <taxon>Embryophyta</taxon>
        <taxon>Tracheophyta</taxon>
        <taxon>Spermatophyta</taxon>
        <taxon>Magnoliopsida</taxon>
        <taxon>eudicotyledons</taxon>
        <taxon>Gunneridae</taxon>
        <taxon>Pentapetalae</taxon>
        <taxon>asterids</taxon>
        <taxon>lamiids</taxon>
        <taxon>Lamiales</taxon>
        <taxon>Phrymaceae</taxon>
        <taxon>Erythranthe</taxon>
    </lineage>
</organism>
<dbReference type="EC" id="2.7.11.1" evidence="2"/>
<keyword evidence="11" id="KW-0325">Glycoprotein</keyword>
<dbReference type="FunFam" id="1.10.510.10:FF:000060">
    <property type="entry name" value="G-type lectin S-receptor-like serine/threonine-protein kinase"/>
    <property type="match status" value="1"/>
</dbReference>
<evidence type="ECO:0000256" key="7">
    <source>
        <dbReference type="ARBA" id="ARBA00022741"/>
    </source>
</evidence>
<dbReference type="InterPro" id="IPR001245">
    <property type="entry name" value="Ser-Thr/Tyr_kinase_cat_dom"/>
</dbReference>
<gene>
    <name evidence="21" type="ORF">MIMGU_mgv1a021334mg</name>
</gene>
<keyword evidence="14" id="KW-0245">EGF-like domain</keyword>
<keyword evidence="16" id="KW-0812">Transmembrane</keyword>
<reference evidence="21 22" key="1">
    <citation type="journal article" date="2013" name="Proc. Natl. Acad. Sci. U.S.A.">
        <title>Fine-scale variation in meiotic recombination in Mimulus inferred from population shotgun sequencing.</title>
        <authorList>
            <person name="Hellsten U."/>
            <person name="Wright K.M."/>
            <person name="Jenkins J."/>
            <person name="Shu S."/>
            <person name="Yuan Y."/>
            <person name="Wessler S.R."/>
            <person name="Schmutz J."/>
            <person name="Willis J.H."/>
            <person name="Rokhsar D.S."/>
        </authorList>
    </citation>
    <scope>NUCLEOTIDE SEQUENCE [LARGE SCALE GENOMIC DNA]</scope>
    <source>
        <strain evidence="22">cv. DUN x IM62</strain>
    </source>
</reference>
<dbReference type="CDD" id="cd00053">
    <property type="entry name" value="EGF"/>
    <property type="match status" value="1"/>
</dbReference>
<dbReference type="Gene3D" id="2.90.10.10">
    <property type="entry name" value="Bulb-type lectin domain"/>
    <property type="match status" value="1"/>
</dbReference>
<dbReference type="InterPro" id="IPR000742">
    <property type="entry name" value="EGF"/>
</dbReference>
<dbReference type="PIRSF" id="PIRSF000641">
    <property type="entry name" value="SRK"/>
    <property type="match status" value="1"/>
</dbReference>
<keyword evidence="10" id="KW-1015">Disulfide bond</keyword>